<evidence type="ECO:0000256" key="3">
    <source>
        <dbReference type="ARBA" id="ARBA00022692"/>
    </source>
</evidence>
<feature type="transmembrane region" description="Helical" evidence="6">
    <location>
        <begin position="170"/>
        <end position="188"/>
    </location>
</feature>
<keyword evidence="3 6" id="KW-0812">Transmembrane</keyword>
<dbReference type="PANTHER" id="PTHR39087">
    <property type="entry name" value="UPF0104 MEMBRANE PROTEIN MJ1595"/>
    <property type="match status" value="1"/>
</dbReference>
<feature type="transmembrane region" description="Helical" evidence="6">
    <location>
        <begin position="298"/>
        <end position="321"/>
    </location>
</feature>
<keyword evidence="5 6" id="KW-0472">Membrane</keyword>
<evidence type="ECO:0000256" key="6">
    <source>
        <dbReference type="SAM" id="Phobius"/>
    </source>
</evidence>
<dbReference type="Proteomes" id="UP000050421">
    <property type="component" value="Unassembled WGS sequence"/>
</dbReference>
<dbReference type="Pfam" id="PF03706">
    <property type="entry name" value="LPG_synthase_TM"/>
    <property type="match status" value="1"/>
</dbReference>
<dbReference type="eggNOG" id="COG0392">
    <property type="taxonomic scope" value="Bacteria"/>
</dbReference>
<evidence type="ECO:0000256" key="4">
    <source>
        <dbReference type="ARBA" id="ARBA00022989"/>
    </source>
</evidence>
<keyword evidence="2" id="KW-1003">Cell membrane</keyword>
<dbReference type="STRING" id="1305737.GCA_000526355_03062"/>
<protein>
    <submittedName>
        <fullName evidence="7">TIGR00374 family protein</fullName>
    </submittedName>
</protein>
<dbReference type="PATRIC" id="fig|1305737.6.peg.678"/>
<proteinExistence type="predicted"/>
<comment type="caution">
    <text evidence="7">The sequence shown here is derived from an EMBL/GenBank/DDBJ whole genome shotgun (WGS) entry which is preliminary data.</text>
</comment>
<feature type="transmembrane region" description="Helical" evidence="6">
    <location>
        <begin position="257"/>
        <end position="286"/>
    </location>
</feature>
<sequence>MLHPRIKQIFQVLISLGLAVWIFWFLYKDIEVEILWGQVRTSNWFWISFSLIISLFGFWLRGWRWTLLMDMSEGKKVTYSESYHAVMVGYLANLVVPRAGEVARCGVLTRTNGISLGQLLGTVIIERSIDLLFLIGTILLAFLIENPLFISLANQLVNLEQIFQGILDNLPLIIGAFGVLVLFGYLIFRRFRQSGLIQKIQGFLRDIYGGVKGISRLSNPWGFWLSSVLIWIIYFLTMYAVSMGIASTANLSPGEVLLVMVMGSIGMVAPVQGGIGTFHALVAFILIQLGIAEQDGKIFAAIIHGTQLILILIAGLISWIYMLQKPAWKKPESA</sequence>
<organism evidence="7 8">
    <name type="scientific">Algoriphagus marincola HL-49</name>
    <dbReference type="NCBI Taxonomy" id="1305737"/>
    <lineage>
        <taxon>Bacteria</taxon>
        <taxon>Pseudomonadati</taxon>
        <taxon>Bacteroidota</taxon>
        <taxon>Cytophagia</taxon>
        <taxon>Cytophagales</taxon>
        <taxon>Cyclobacteriaceae</taxon>
        <taxon>Algoriphagus</taxon>
    </lineage>
</organism>
<feature type="transmembrane region" description="Helical" evidence="6">
    <location>
        <begin position="9"/>
        <end position="27"/>
    </location>
</feature>
<evidence type="ECO:0000256" key="2">
    <source>
        <dbReference type="ARBA" id="ARBA00022475"/>
    </source>
</evidence>
<evidence type="ECO:0000313" key="8">
    <source>
        <dbReference type="Proteomes" id="UP000050421"/>
    </source>
</evidence>
<dbReference type="InterPro" id="IPR022791">
    <property type="entry name" value="L-PG_synthase/AglD"/>
</dbReference>
<dbReference type="GO" id="GO:0005886">
    <property type="term" value="C:plasma membrane"/>
    <property type="evidence" value="ECO:0007669"/>
    <property type="project" value="UniProtKB-SubCell"/>
</dbReference>
<reference evidence="7 8" key="1">
    <citation type="submission" date="2015-09" db="EMBL/GenBank/DDBJ databases">
        <title>Identification and resolution of microdiversity through metagenomic sequencing of parallel consortia.</title>
        <authorList>
            <person name="Nelson W.C."/>
            <person name="Romine M.F."/>
            <person name="Lindemann S.R."/>
        </authorList>
    </citation>
    <scope>NUCLEOTIDE SEQUENCE [LARGE SCALE GENOMIC DNA]</scope>
    <source>
        <strain evidence="7">HL-49</strain>
    </source>
</reference>
<gene>
    <name evidence="7" type="ORF">HLUCCX10_17265</name>
</gene>
<evidence type="ECO:0000256" key="5">
    <source>
        <dbReference type="ARBA" id="ARBA00023136"/>
    </source>
</evidence>
<feature type="transmembrane region" description="Helical" evidence="6">
    <location>
        <begin position="131"/>
        <end position="150"/>
    </location>
</feature>
<dbReference type="AlphaFoldDB" id="A0A0P7X2L9"/>
<evidence type="ECO:0000313" key="7">
    <source>
        <dbReference type="EMBL" id="KPQ08619.1"/>
    </source>
</evidence>
<dbReference type="NCBIfam" id="TIGR00374">
    <property type="entry name" value="flippase-like domain"/>
    <property type="match status" value="1"/>
</dbReference>
<feature type="transmembrane region" description="Helical" evidence="6">
    <location>
        <begin position="221"/>
        <end position="245"/>
    </location>
</feature>
<dbReference type="PANTHER" id="PTHR39087:SF2">
    <property type="entry name" value="UPF0104 MEMBRANE PROTEIN MJ1595"/>
    <property type="match status" value="1"/>
</dbReference>
<dbReference type="OrthoDB" id="9812094at2"/>
<name>A0A0P7X2L9_9BACT</name>
<accession>A0A0P7X2L9</accession>
<comment type="subcellular location">
    <subcellularLocation>
        <location evidence="1">Cell membrane</location>
        <topology evidence="1">Multi-pass membrane protein</topology>
    </subcellularLocation>
</comment>
<feature type="transmembrane region" description="Helical" evidence="6">
    <location>
        <begin position="43"/>
        <end position="60"/>
    </location>
</feature>
<evidence type="ECO:0000256" key="1">
    <source>
        <dbReference type="ARBA" id="ARBA00004651"/>
    </source>
</evidence>
<keyword evidence="4 6" id="KW-1133">Transmembrane helix</keyword>
<dbReference type="EMBL" id="LJXT01000164">
    <property type="protein sequence ID" value="KPQ08619.1"/>
    <property type="molecule type" value="Genomic_DNA"/>
</dbReference>